<dbReference type="HOGENOM" id="CLU_3137828_0_0_10"/>
<sequence>MSYLILELHGGPECAAICTDPDGNNLVFDDYAEAEKEAADCQDGRVIEI</sequence>
<dbReference type="Proteomes" id="UP000002774">
    <property type="component" value="Chromosome"/>
</dbReference>
<evidence type="ECO:0000313" key="2">
    <source>
        <dbReference type="Proteomes" id="UP000002774"/>
    </source>
</evidence>
<dbReference type="RefSeq" id="WP_008510991.1">
    <property type="nucleotide sequence ID" value="NZ_CM001403.1"/>
</dbReference>
<proteinExistence type="predicted"/>
<dbReference type="STRING" id="714943.Mucpa_5606"/>
<evidence type="ECO:0000313" key="1">
    <source>
        <dbReference type="EMBL" id="EHQ29675.1"/>
    </source>
</evidence>
<dbReference type="EMBL" id="CM001403">
    <property type="protein sequence ID" value="EHQ29675.1"/>
    <property type="molecule type" value="Genomic_DNA"/>
</dbReference>
<accession>H1Y140</accession>
<dbReference type="AlphaFoldDB" id="H1Y140"/>
<gene>
    <name evidence="1" type="ORF">Mucpa_5606</name>
</gene>
<keyword evidence="2" id="KW-1185">Reference proteome</keyword>
<organism evidence="1 2">
    <name type="scientific">Mucilaginibacter paludis DSM 18603</name>
    <dbReference type="NCBI Taxonomy" id="714943"/>
    <lineage>
        <taxon>Bacteria</taxon>
        <taxon>Pseudomonadati</taxon>
        <taxon>Bacteroidota</taxon>
        <taxon>Sphingobacteriia</taxon>
        <taxon>Sphingobacteriales</taxon>
        <taxon>Sphingobacteriaceae</taxon>
        <taxon>Mucilaginibacter</taxon>
    </lineage>
</organism>
<name>H1Y140_9SPHI</name>
<protein>
    <submittedName>
        <fullName evidence="1">Uncharacterized protein</fullName>
    </submittedName>
</protein>
<reference evidence="1" key="1">
    <citation type="submission" date="2011-09" db="EMBL/GenBank/DDBJ databases">
        <title>The permanent draft genome of Mucilaginibacter paludis DSM 18603.</title>
        <authorList>
            <consortium name="US DOE Joint Genome Institute (JGI-PGF)"/>
            <person name="Lucas S."/>
            <person name="Han J."/>
            <person name="Lapidus A."/>
            <person name="Bruce D."/>
            <person name="Goodwin L."/>
            <person name="Pitluck S."/>
            <person name="Peters L."/>
            <person name="Kyrpides N."/>
            <person name="Mavromatis K."/>
            <person name="Ivanova N."/>
            <person name="Mikhailova N."/>
            <person name="Held B."/>
            <person name="Detter J.C."/>
            <person name="Tapia R."/>
            <person name="Han C."/>
            <person name="Land M."/>
            <person name="Hauser L."/>
            <person name="Markowitz V."/>
            <person name="Cheng J.-F."/>
            <person name="Hugenholtz P."/>
            <person name="Woyke T."/>
            <person name="Wu D."/>
            <person name="Tindall B."/>
            <person name="Brambilla E."/>
            <person name="Klenk H.-P."/>
            <person name="Eisen J.A."/>
        </authorList>
    </citation>
    <scope>NUCLEOTIDE SEQUENCE [LARGE SCALE GENOMIC DNA]</scope>
    <source>
        <strain evidence="1">DSM 18603</strain>
    </source>
</reference>